<evidence type="ECO:0000256" key="11">
    <source>
        <dbReference type="ARBA" id="ARBA00022799"/>
    </source>
</evidence>
<keyword evidence="16" id="KW-0206">Cytoskeleton</keyword>
<keyword evidence="13" id="KW-0560">Oxidoreductase</keyword>
<feature type="domain" description="Glyceraldehyde 3-phosphate dehydrogenase catalytic" evidence="22">
    <location>
        <begin position="1"/>
        <end position="52"/>
    </location>
</feature>
<comment type="subunit">
    <text evidence="19">Homotetramer. Interacts with TPPP; the interaction is direct. Interacts (when S-nitrosylated) with SIAH1; leading to nuclear translocation. Interacts with RILPL1/GOSPEL, leading to prevent the interaction between GAPDH and SIAH1 and prevent nuclear translocation. Interacts with CHP1; the interaction increases the binding of CHP1 with microtubules. Associates with microtubules. Interacts with EIF1AD, USP25, PRKCI and WARS1. Interacts with phosphorylated RPL13A; inhibited by oxidatively-modified low-densitity lipoprotein (LDL(ox)). Component of the GAIT complex. Interacts with FKBP6; leading to inhibit GAPDH catalytic activity. Interacts with TRAF2, promoting TRAF2 ubiquitination. Interacts with TRAF3, promoting TRAF3 ubiquitination.</text>
</comment>
<dbReference type="EC" id="1.2.1.12" evidence="6"/>
<dbReference type="GO" id="GO:0005634">
    <property type="term" value="C:nucleus"/>
    <property type="evidence" value="ECO:0007669"/>
    <property type="project" value="UniProtKB-SubCell"/>
</dbReference>
<evidence type="ECO:0000256" key="16">
    <source>
        <dbReference type="ARBA" id="ARBA00023212"/>
    </source>
</evidence>
<dbReference type="InterPro" id="IPR020829">
    <property type="entry name" value="GlycerAld_3-P_DH_cat"/>
</dbReference>
<keyword evidence="17" id="KW-0539">Nucleus</keyword>
<dbReference type="GO" id="GO:0005829">
    <property type="term" value="C:cytosol"/>
    <property type="evidence" value="ECO:0007669"/>
    <property type="project" value="UniProtKB-SubCell"/>
</dbReference>
<dbReference type="GO" id="GO:0016740">
    <property type="term" value="F:transferase activity"/>
    <property type="evidence" value="ECO:0007669"/>
    <property type="project" value="UniProtKB-KW"/>
</dbReference>
<name>A0A485PT61_LYNPA</name>
<keyword evidence="15" id="KW-0324">Glycolysis</keyword>
<evidence type="ECO:0000256" key="8">
    <source>
        <dbReference type="ARBA" id="ARBA00022490"/>
    </source>
</evidence>
<proteinExistence type="inferred from homology"/>
<evidence type="ECO:0000256" key="9">
    <source>
        <dbReference type="ARBA" id="ARBA00022679"/>
    </source>
</evidence>
<organism evidence="23 24">
    <name type="scientific">Lynx pardinus</name>
    <name type="common">Iberian lynx</name>
    <name type="synonym">Felis pardina</name>
    <dbReference type="NCBI Taxonomy" id="191816"/>
    <lineage>
        <taxon>Eukaryota</taxon>
        <taxon>Metazoa</taxon>
        <taxon>Chordata</taxon>
        <taxon>Craniata</taxon>
        <taxon>Vertebrata</taxon>
        <taxon>Euteleostomi</taxon>
        <taxon>Mammalia</taxon>
        <taxon>Eutheria</taxon>
        <taxon>Laurasiatheria</taxon>
        <taxon>Carnivora</taxon>
        <taxon>Feliformia</taxon>
        <taxon>Felidae</taxon>
        <taxon>Felinae</taxon>
        <taxon>Lynx</taxon>
    </lineage>
</organism>
<evidence type="ECO:0000256" key="5">
    <source>
        <dbReference type="ARBA" id="ARBA00007406"/>
    </source>
</evidence>
<evidence type="ECO:0000256" key="4">
    <source>
        <dbReference type="ARBA" id="ARBA00004869"/>
    </source>
</evidence>
<dbReference type="AlphaFoldDB" id="A0A485PT61"/>
<dbReference type="GO" id="GO:0006915">
    <property type="term" value="P:apoptotic process"/>
    <property type="evidence" value="ECO:0007669"/>
    <property type="project" value="UniProtKB-KW"/>
</dbReference>
<comment type="similarity">
    <text evidence="5">Belongs to the glyceraldehyde-3-phosphate dehydrogenase family.</text>
</comment>
<keyword evidence="24" id="KW-1185">Reference proteome</keyword>
<reference evidence="23 24" key="1">
    <citation type="submission" date="2019-01" db="EMBL/GenBank/DDBJ databases">
        <authorList>
            <person name="Alioto T."/>
            <person name="Alioto T."/>
        </authorList>
    </citation>
    <scope>NUCLEOTIDE SEQUENCE [LARGE SCALE GENOMIC DNA]</scope>
</reference>
<keyword evidence="12" id="KW-0810">Translation regulation</keyword>
<dbReference type="SUPFAM" id="SSF55347">
    <property type="entry name" value="Glyceraldehyde-3-phosphate dehydrogenase-like, C-terminal domain"/>
    <property type="match status" value="1"/>
</dbReference>
<dbReference type="GO" id="GO:0004365">
    <property type="term" value="F:glyceraldehyde-3-phosphate dehydrogenase (NAD+) (phosphorylating) activity"/>
    <property type="evidence" value="ECO:0007669"/>
    <property type="project" value="UniProtKB-EC"/>
</dbReference>
<comment type="subcellular location">
    <subcellularLocation>
        <location evidence="2">Cytoplasm</location>
        <location evidence="2">Cytoskeleton</location>
    </subcellularLocation>
    <subcellularLocation>
        <location evidence="3">Cytoplasm</location>
        <location evidence="3">Cytosol</location>
    </subcellularLocation>
    <subcellularLocation>
        <location evidence="1">Nucleus</location>
    </subcellularLocation>
</comment>
<evidence type="ECO:0000256" key="14">
    <source>
        <dbReference type="ARBA" id="ARBA00023027"/>
    </source>
</evidence>
<evidence type="ECO:0000256" key="17">
    <source>
        <dbReference type="ARBA" id="ARBA00023242"/>
    </source>
</evidence>
<sequence>MAFPVPTPNISVVDLTCCLEKAAKSDDIKKVVKQVLEGLLKSILGYTEDQVLFESLTVTPSLPPSTLGLALLSMTTLSSSFPIMTMHLVTATGW</sequence>
<keyword evidence="11" id="KW-0702">S-nitrosylation</keyword>
<evidence type="ECO:0000256" key="6">
    <source>
        <dbReference type="ARBA" id="ARBA00013119"/>
    </source>
</evidence>
<evidence type="ECO:0000256" key="13">
    <source>
        <dbReference type="ARBA" id="ARBA00023002"/>
    </source>
</evidence>
<evidence type="ECO:0000313" key="24">
    <source>
        <dbReference type="Proteomes" id="UP000386466"/>
    </source>
</evidence>
<gene>
    <name evidence="23" type="ORF">LYPA_23C012585</name>
</gene>
<evidence type="ECO:0000256" key="1">
    <source>
        <dbReference type="ARBA" id="ARBA00004123"/>
    </source>
</evidence>
<dbReference type="PANTHER" id="PTHR10836">
    <property type="entry name" value="GLYCERALDEHYDE 3-PHOSPHATE DEHYDROGENASE"/>
    <property type="match status" value="1"/>
</dbReference>
<evidence type="ECO:0000256" key="21">
    <source>
        <dbReference type="ARBA" id="ARBA00048005"/>
    </source>
</evidence>
<evidence type="ECO:0000256" key="12">
    <source>
        <dbReference type="ARBA" id="ARBA00022845"/>
    </source>
</evidence>
<comment type="catalytic activity">
    <reaction evidence="20">
        <text>D-glyceraldehyde 3-phosphate + phosphate + NAD(+) = (2R)-3-phospho-glyceroyl phosphate + NADH + H(+)</text>
        <dbReference type="Rhea" id="RHEA:10300"/>
        <dbReference type="ChEBI" id="CHEBI:15378"/>
        <dbReference type="ChEBI" id="CHEBI:43474"/>
        <dbReference type="ChEBI" id="CHEBI:57540"/>
        <dbReference type="ChEBI" id="CHEBI:57604"/>
        <dbReference type="ChEBI" id="CHEBI:57945"/>
        <dbReference type="ChEBI" id="CHEBI:59776"/>
        <dbReference type="EC" id="1.2.1.12"/>
    </reaction>
</comment>
<evidence type="ECO:0000313" key="23">
    <source>
        <dbReference type="EMBL" id="VFV46826.1"/>
    </source>
</evidence>
<keyword evidence="8" id="KW-0963">Cytoplasm</keyword>
<keyword evidence="14" id="KW-0520">NAD</keyword>
<evidence type="ECO:0000256" key="10">
    <source>
        <dbReference type="ARBA" id="ARBA00022703"/>
    </source>
</evidence>
<keyword evidence="10" id="KW-0053">Apoptosis</keyword>
<dbReference type="GO" id="GO:0006096">
    <property type="term" value="P:glycolytic process"/>
    <property type="evidence" value="ECO:0007669"/>
    <property type="project" value="UniProtKB-KW"/>
</dbReference>
<dbReference type="Gene3D" id="3.30.360.10">
    <property type="entry name" value="Dihydrodipicolinate Reductase, domain 2"/>
    <property type="match status" value="1"/>
</dbReference>
<dbReference type="PANTHER" id="PTHR10836:SF111">
    <property type="entry name" value="GLYCERALDEHYDE-3-PHOSPHATE DEHYDROGENASE"/>
    <property type="match status" value="1"/>
</dbReference>
<accession>A0A485PT61</accession>
<protein>
    <recommendedName>
        <fullName evidence="7">Glyceraldehyde-3-phosphate dehydrogenase</fullName>
        <ecNumber evidence="6">1.2.1.12</ecNumber>
    </recommendedName>
    <alternativeName>
        <fullName evidence="18">Peptidyl-cysteine S-nitrosylase GAPDH</fullName>
    </alternativeName>
</protein>
<evidence type="ECO:0000256" key="7">
    <source>
        <dbReference type="ARBA" id="ARBA00021022"/>
    </source>
</evidence>
<evidence type="ECO:0000256" key="19">
    <source>
        <dbReference type="ARBA" id="ARBA00046997"/>
    </source>
</evidence>
<dbReference type="InterPro" id="IPR020831">
    <property type="entry name" value="GlycerAld/Erythrose_P_DH"/>
</dbReference>
<dbReference type="Proteomes" id="UP000386466">
    <property type="component" value="Unassembled WGS sequence"/>
</dbReference>
<dbReference type="EMBL" id="CAAGRJ010039543">
    <property type="protein sequence ID" value="VFV46826.1"/>
    <property type="molecule type" value="Genomic_DNA"/>
</dbReference>
<evidence type="ECO:0000256" key="3">
    <source>
        <dbReference type="ARBA" id="ARBA00004514"/>
    </source>
</evidence>
<evidence type="ECO:0000259" key="22">
    <source>
        <dbReference type="Pfam" id="PF02800"/>
    </source>
</evidence>
<evidence type="ECO:0000256" key="20">
    <source>
        <dbReference type="ARBA" id="ARBA00047698"/>
    </source>
</evidence>
<keyword evidence="9" id="KW-0808">Transferase</keyword>
<evidence type="ECO:0000256" key="2">
    <source>
        <dbReference type="ARBA" id="ARBA00004245"/>
    </source>
</evidence>
<dbReference type="Pfam" id="PF02800">
    <property type="entry name" value="Gp_dh_C"/>
    <property type="match status" value="1"/>
</dbReference>
<evidence type="ECO:0000256" key="18">
    <source>
        <dbReference type="ARBA" id="ARBA00031890"/>
    </source>
</evidence>
<comment type="catalytic activity">
    <reaction evidence="21">
        <text>S-nitroso-L-cysteinyl-[GAPDH] + L-cysteinyl-[protein] = L-cysteinyl-[GAPDH] + S-nitroso-L-cysteinyl-[protein]</text>
        <dbReference type="Rhea" id="RHEA:66684"/>
        <dbReference type="Rhea" id="RHEA-COMP:10131"/>
        <dbReference type="Rhea" id="RHEA-COMP:17089"/>
        <dbReference type="Rhea" id="RHEA-COMP:17090"/>
        <dbReference type="Rhea" id="RHEA-COMP:17091"/>
        <dbReference type="ChEBI" id="CHEBI:29950"/>
        <dbReference type="ChEBI" id="CHEBI:149494"/>
    </reaction>
    <physiologicalReaction direction="left-to-right" evidence="21">
        <dbReference type="Rhea" id="RHEA:66685"/>
    </physiologicalReaction>
</comment>
<dbReference type="GO" id="GO:0005856">
    <property type="term" value="C:cytoskeleton"/>
    <property type="evidence" value="ECO:0007669"/>
    <property type="project" value="UniProtKB-SubCell"/>
</dbReference>
<evidence type="ECO:0000256" key="15">
    <source>
        <dbReference type="ARBA" id="ARBA00023152"/>
    </source>
</evidence>
<dbReference type="GO" id="GO:0006417">
    <property type="term" value="P:regulation of translation"/>
    <property type="evidence" value="ECO:0007669"/>
    <property type="project" value="UniProtKB-KW"/>
</dbReference>
<comment type="pathway">
    <text evidence="4">Carbohydrate degradation; glycolysis; pyruvate from D-glyceraldehyde 3-phosphate: step 1/5.</text>
</comment>